<dbReference type="OrthoDB" id="1436620at2"/>
<reference evidence="2 3" key="1">
    <citation type="journal article" date="2014" name="Proc. Natl. Acad. Sci. U.S.A.">
        <title>Functional characterization of flavobacteria rhodopsins reveals a unique class of light-driven chloride pump in bacteria.</title>
        <authorList>
            <person name="Yoshizawa S."/>
            <person name="Kumagai Y."/>
            <person name="Kim H."/>
            <person name="Ogura Y."/>
            <person name="Hayashi T."/>
            <person name="Iwasaki W."/>
            <person name="DeLong E.F."/>
            <person name="Kogure K."/>
        </authorList>
    </citation>
    <scope>NUCLEOTIDE SEQUENCE [LARGE SCALE GENOMIC DNA]</scope>
    <source>
        <strain evidence="2 3">S1-08</strain>
    </source>
</reference>
<dbReference type="InterPro" id="IPR019619">
    <property type="entry name" value="DUF2490"/>
</dbReference>
<protein>
    <recommendedName>
        <fullName evidence="4">DUF2490 domain-containing protein</fullName>
    </recommendedName>
</protein>
<feature type="signal peptide" evidence="1">
    <location>
        <begin position="1"/>
        <end position="17"/>
    </location>
</feature>
<proteinExistence type="predicted"/>
<keyword evidence="3" id="KW-1185">Reference proteome</keyword>
<accession>W8VPF9</accession>
<evidence type="ECO:0000313" key="3">
    <source>
        <dbReference type="Proteomes" id="UP000031760"/>
    </source>
</evidence>
<dbReference type="STRING" id="1454201.NMS_1020"/>
<dbReference type="KEGG" id="nmf:NMS_1020"/>
<dbReference type="HOGENOM" id="CLU_105861_1_0_10"/>
<organism evidence="2 3">
    <name type="scientific">Nonlabens marinus S1-08</name>
    <dbReference type="NCBI Taxonomy" id="1454201"/>
    <lineage>
        <taxon>Bacteria</taxon>
        <taxon>Pseudomonadati</taxon>
        <taxon>Bacteroidota</taxon>
        <taxon>Flavobacteriia</taxon>
        <taxon>Flavobacteriales</taxon>
        <taxon>Flavobacteriaceae</taxon>
        <taxon>Nonlabens</taxon>
    </lineage>
</organism>
<dbReference type="Proteomes" id="UP000031760">
    <property type="component" value="Chromosome"/>
</dbReference>
<evidence type="ECO:0000313" key="2">
    <source>
        <dbReference type="EMBL" id="BAO55029.1"/>
    </source>
</evidence>
<evidence type="ECO:0008006" key="4">
    <source>
        <dbReference type="Google" id="ProtNLM"/>
    </source>
</evidence>
<keyword evidence="1" id="KW-0732">Signal</keyword>
<dbReference type="EMBL" id="AP014548">
    <property type="protein sequence ID" value="BAO55029.1"/>
    <property type="molecule type" value="Genomic_DNA"/>
</dbReference>
<sequence>MTSYCFRTLIFLLPAFAAAQWVDQVLVEPAMNVSWNTNSRWSLNTTIAQRTLTYDSIDALHVQIAQFAQYEIGFYSQLGAGVMYREVSEQGAPEELRTTQQFVHTKTYNALQIAHRLRWDQRWRDDLLTHRWRYRISGSIPLDGAVTDASEYYLTAGVETLFIAEMNKRPAYDQRITAGIGKKLGSSYKLQFTTQYRWEDFTAVNERLLFLNLSLYYSL</sequence>
<dbReference type="Pfam" id="PF10677">
    <property type="entry name" value="DUF2490"/>
    <property type="match status" value="1"/>
</dbReference>
<name>W8VPF9_9FLAO</name>
<dbReference type="AlphaFoldDB" id="W8VPF9"/>
<dbReference type="RefSeq" id="WP_041495703.1">
    <property type="nucleotide sequence ID" value="NZ_AP014548.1"/>
</dbReference>
<evidence type="ECO:0000256" key="1">
    <source>
        <dbReference type="SAM" id="SignalP"/>
    </source>
</evidence>
<feature type="chain" id="PRO_5004914437" description="DUF2490 domain-containing protein" evidence="1">
    <location>
        <begin position="18"/>
        <end position="219"/>
    </location>
</feature>
<gene>
    <name evidence="2" type="ORF">NMS_1020</name>
</gene>